<gene>
    <name evidence="2" type="ORF">GQ55_6G125800</name>
</gene>
<evidence type="ECO:0000313" key="3">
    <source>
        <dbReference type="Proteomes" id="UP000244336"/>
    </source>
</evidence>
<accession>A0A2T7D5Y6</accession>
<feature type="region of interest" description="Disordered" evidence="1">
    <location>
        <begin position="17"/>
        <end position="46"/>
    </location>
</feature>
<organism evidence="2 3">
    <name type="scientific">Panicum hallii var. hallii</name>
    <dbReference type="NCBI Taxonomy" id="1504633"/>
    <lineage>
        <taxon>Eukaryota</taxon>
        <taxon>Viridiplantae</taxon>
        <taxon>Streptophyta</taxon>
        <taxon>Embryophyta</taxon>
        <taxon>Tracheophyta</taxon>
        <taxon>Spermatophyta</taxon>
        <taxon>Magnoliopsida</taxon>
        <taxon>Liliopsida</taxon>
        <taxon>Poales</taxon>
        <taxon>Poaceae</taxon>
        <taxon>PACMAD clade</taxon>
        <taxon>Panicoideae</taxon>
        <taxon>Panicodae</taxon>
        <taxon>Paniceae</taxon>
        <taxon>Panicinae</taxon>
        <taxon>Panicum</taxon>
        <taxon>Panicum sect. Panicum</taxon>
    </lineage>
</organism>
<name>A0A2T7D5Y6_9POAL</name>
<evidence type="ECO:0000313" key="2">
    <source>
        <dbReference type="EMBL" id="PUZ50994.1"/>
    </source>
</evidence>
<evidence type="ECO:0000256" key="1">
    <source>
        <dbReference type="SAM" id="MobiDB-lite"/>
    </source>
</evidence>
<dbReference type="EMBL" id="CM009754">
    <property type="protein sequence ID" value="PUZ50994.1"/>
    <property type="molecule type" value="Genomic_DNA"/>
</dbReference>
<dbReference type="Proteomes" id="UP000244336">
    <property type="component" value="Chromosome 6"/>
</dbReference>
<protein>
    <submittedName>
        <fullName evidence="2">Uncharacterized protein</fullName>
    </submittedName>
</protein>
<dbReference type="Gramene" id="PUZ50994">
    <property type="protein sequence ID" value="PUZ50994"/>
    <property type="gene ID" value="GQ55_6G125800"/>
</dbReference>
<sequence length="97" mass="11366">MLKWMERWREPCGAAARGSCHRRGCRRRPDSSRSFTPPQPSRECRAPRYRSCRGIWRSHARRLEHRSSTPVTEPIVREAGIAPPRSRPSRRVYTSSH</sequence>
<proteinExistence type="predicted"/>
<feature type="region of interest" description="Disordered" evidence="1">
    <location>
        <begin position="63"/>
        <end position="97"/>
    </location>
</feature>
<keyword evidence="3" id="KW-1185">Reference proteome</keyword>
<reference evidence="2 3" key="1">
    <citation type="submission" date="2018-04" db="EMBL/GenBank/DDBJ databases">
        <title>WGS assembly of Panicum hallii var. hallii HAL2.</title>
        <authorList>
            <person name="Lovell J."/>
            <person name="Jenkins J."/>
            <person name="Lowry D."/>
            <person name="Mamidi S."/>
            <person name="Sreedasyam A."/>
            <person name="Weng X."/>
            <person name="Barry K."/>
            <person name="Bonette J."/>
            <person name="Campitelli B."/>
            <person name="Daum C."/>
            <person name="Gordon S."/>
            <person name="Gould B."/>
            <person name="Lipzen A."/>
            <person name="MacQueen A."/>
            <person name="Palacio-Mejia J."/>
            <person name="Plott C."/>
            <person name="Shakirov E."/>
            <person name="Shu S."/>
            <person name="Yoshinaga Y."/>
            <person name="Zane M."/>
            <person name="Rokhsar D."/>
            <person name="Grimwood J."/>
            <person name="Schmutz J."/>
            <person name="Juenger T."/>
        </authorList>
    </citation>
    <scope>NUCLEOTIDE SEQUENCE [LARGE SCALE GENOMIC DNA]</scope>
    <source>
        <strain evidence="3">cv. HAL2</strain>
    </source>
</reference>
<dbReference type="AlphaFoldDB" id="A0A2T7D5Y6"/>